<dbReference type="SUPFAM" id="SSF51004">
    <property type="entry name" value="C-terminal (heme d1) domain of cytochrome cd1-nitrite reductase"/>
    <property type="match status" value="1"/>
</dbReference>
<dbReference type="AlphaFoldDB" id="A0AAU2H116"/>
<dbReference type="PANTHER" id="PTHR44103">
    <property type="entry name" value="PROPROTEIN CONVERTASE P"/>
    <property type="match status" value="1"/>
</dbReference>
<dbReference type="SUPFAM" id="SSF69318">
    <property type="entry name" value="Integrin alpha N-terminal domain"/>
    <property type="match status" value="1"/>
</dbReference>
<evidence type="ECO:0000256" key="2">
    <source>
        <dbReference type="SAM" id="MobiDB-lite"/>
    </source>
</evidence>
<evidence type="ECO:0000313" key="5">
    <source>
        <dbReference type="EMBL" id="WTU41268.1"/>
    </source>
</evidence>
<evidence type="ECO:0000259" key="4">
    <source>
        <dbReference type="Pfam" id="PF13860"/>
    </source>
</evidence>
<dbReference type="Gene3D" id="2.130.10.130">
    <property type="entry name" value="Integrin alpha, N-terminal"/>
    <property type="match status" value="1"/>
</dbReference>
<dbReference type="PANTHER" id="PTHR44103:SF1">
    <property type="entry name" value="PROPROTEIN CONVERTASE P"/>
    <property type="match status" value="1"/>
</dbReference>
<feature type="region of interest" description="Disordered" evidence="2">
    <location>
        <begin position="385"/>
        <end position="415"/>
    </location>
</feature>
<dbReference type="Pfam" id="PF13860">
    <property type="entry name" value="FlgD_ig"/>
    <property type="match status" value="1"/>
</dbReference>
<keyword evidence="1 3" id="KW-0732">Signal</keyword>
<evidence type="ECO:0000256" key="3">
    <source>
        <dbReference type="SAM" id="SignalP"/>
    </source>
</evidence>
<sequence length="992" mass="103251">MRRHTLVRNAIAAVTALGIAAAVAPLATAPAFAADAPAELTVPAEHTPDYNATVINGAGETGYLSGWTQAGFNWTSYADGSTAPVVMPQGMTTAWGTGTDTLVLTGKDDRVVVQRNMKDGSDRTLPLPEGQRFAGTFGDVVVTDGVLGMRLLSWEDGKVKETPVGGAGQVHSLYQGNKDGIFVQKDLSGMTMIGWLGRDGIARTTHLQAEQFDNGKIEVGGDRAVQWTKDGKATVWKTSDFWASTDQLTIPGYENSQLLGAVGDNVLVARRISTGDQQRYSSLDYRVVAVPLKGGPERVVLEKATAMARFKADGTMLIGAVVDGHQGVYAVGSSLEVTKVRESPALASVPTALTLAQGRLNTVDRVPGEDGPSTRLRGIDLSVTGPLTAGQRTDRGADAKDFPAAPGADTPDIQATGDGRLVYRLADGTVKVLDEGGKLPARTLGVKADALRVSGRYAATRKQGDSVRVTDLDTGAVVYTGTGSSAFALSGSTLWIGGEPGDAQAIDVRTGKALGKRITVPCLMTSLQAQGGDVYWECDRDKSGVYDTAAGKNTDLPAHQGALLGDGYVAWQKDGELSVTDVHGGTGTHKVGKPAVAKPGQGWTADRFGGAVAYVDAQGDTHVAPSGVQSAPVRALDEDFPATVDTKSAARTVRWWASKPLVSWEIDLVDLATRNTVRTATGTETRGPVRLDWDGKNSSGKDLPAGKYAWNVTAVPADGGPDQTFTTPFEVKGTTAAAPRDYVGADGLGDLLAVTPAGVADFRAGADGKVDAKVSGSGWTGANEVSAAVPFDDVDGDGKNDVLVRLTSGELRAYKPAGKALTPSTPYAKIGSGWNAFDVLTSPGDMTGDGRADLLAREASTGDLYLYEANGTGNFKARVKIGSGFKNYLAASGAGDLNGDGNADLLARDASGVLWLYPSTGSGTLATRVKIGGGWQVYNALVGAGDLNGDGKPDLLARGTDGVLWSYPGDGKGNFGGRVKVGGGWQMYKFLF</sequence>
<dbReference type="EMBL" id="CP108253">
    <property type="protein sequence ID" value="WTU41268.1"/>
    <property type="molecule type" value="Genomic_DNA"/>
</dbReference>
<dbReference type="Pfam" id="PF13517">
    <property type="entry name" value="FG-GAP_3"/>
    <property type="match status" value="2"/>
</dbReference>
<dbReference type="InterPro" id="IPR028994">
    <property type="entry name" value="Integrin_alpha_N"/>
</dbReference>
<dbReference type="InterPro" id="IPR013517">
    <property type="entry name" value="FG-GAP"/>
</dbReference>
<feature type="signal peptide" evidence="3">
    <location>
        <begin position="1"/>
        <end position="33"/>
    </location>
</feature>
<dbReference type="InterPro" id="IPR011048">
    <property type="entry name" value="Haem_d1_sf"/>
</dbReference>
<gene>
    <name evidence="5" type="ORF">OHV25_17565</name>
</gene>
<organism evidence="5">
    <name type="scientific">Streptomyces sp. NBC_00060</name>
    <dbReference type="NCBI Taxonomy" id="2975636"/>
    <lineage>
        <taxon>Bacteria</taxon>
        <taxon>Bacillati</taxon>
        <taxon>Actinomycetota</taxon>
        <taxon>Actinomycetes</taxon>
        <taxon>Kitasatosporales</taxon>
        <taxon>Streptomycetaceae</taxon>
        <taxon>Streptomyces</taxon>
    </lineage>
</organism>
<proteinExistence type="predicted"/>
<protein>
    <submittedName>
        <fullName evidence="5">FG-GAP-like repeat-containing protein</fullName>
    </submittedName>
</protein>
<reference evidence="5" key="1">
    <citation type="submission" date="2022-10" db="EMBL/GenBank/DDBJ databases">
        <title>The complete genomes of actinobacterial strains from the NBC collection.</title>
        <authorList>
            <person name="Joergensen T.S."/>
            <person name="Alvarez Arevalo M."/>
            <person name="Sterndorff E.B."/>
            <person name="Faurdal D."/>
            <person name="Vuksanovic O."/>
            <person name="Mourched A.-S."/>
            <person name="Charusanti P."/>
            <person name="Shaw S."/>
            <person name="Blin K."/>
            <person name="Weber T."/>
        </authorList>
    </citation>
    <scope>NUCLEOTIDE SEQUENCE</scope>
    <source>
        <strain evidence="5">NBC_00060</strain>
    </source>
</reference>
<dbReference type="Gene3D" id="2.60.40.4070">
    <property type="match status" value="1"/>
</dbReference>
<name>A0AAU2H116_9ACTN</name>
<feature type="compositionally biased region" description="Basic and acidic residues" evidence="2">
    <location>
        <begin position="392"/>
        <end position="401"/>
    </location>
</feature>
<dbReference type="InterPro" id="IPR025965">
    <property type="entry name" value="FlgD/Vpr_Ig-like"/>
</dbReference>
<accession>A0AAU2H116</accession>
<evidence type="ECO:0000256" key="1">
    <source>
        <dbReference type="ARBA" id="ARBA00022729"/>
    </source>
</evidence>
<feature type="domain" description="FlgD/Vpr Ig-like" evidence="4">
    <location>
        <begin position="674"/>
        <end position="715"/>
    </location>
</feature>
<feature type="chain" id="PRO_5043423837" evidence="3">
    <location>
        <begin position="34"/>
        <end position="992"/>
    </location>
</feature>